<comment type="caution">
    <text evidence="3">The sequence shown here is derived from an EMBL/GenBank/DDBJ whole genome shotgun (WGS) entry which is preliminary data.</text>
</comment>
<evidence type="ECO:0000313" key="4">
    <source>
        <dbReference type="Proteomes" id="UP001596513"/>
    </source>
</evidence>
<evidence type="ECO:0000313" key="3">
    <source>
        <dbReference type="EMBL" id="MFC7670618.1"/>
    </source>
</evidence>
<dbReference type="SUPFAM" id="SSF81653">
    <property type="entry name" value="Calcium ATPase, transduction domain A"/>
    <property type="match status" value="1"/>
</dbReference>
<reference evidence="4" key="1">
    <citation type="journal article" date="2019" name="Int. J. Syst. Evol. Microbiol.">
        <title>The Global Catalogue of Microorganisms (GCM) 10K type strain sequencing project: providing services to taxonomists for standard genome sequencing and annotation.</title>
        <authorList>
            <consortium name="The Broad Institute Genomics Platform"/>
            <consortium name="The Broad Institute Genome Sequencing Center for Infectious Disease"/>
            <person name="Wu L."/>
            <person name="Ma J."/>
        </authorList>
    </citation>
    <scope>NUCLEOTIDE SEQUENCE [LARGE SCALE GENOMIC DNA]</scope>
    <source>
        <strain evidence="4">JCM 19635</strain>
    </source>
</reference>
<keyword evidence="4" id="KW-1185">Reference proteome</keyword>
<dbReference type="Gene3D" id="1.20.1110.10">
    <property type="entry name" value="Calcium-transporting ATPase, transmembrane domain"/>
    <property type="match status" value="1"/>
</dbReference>
<accession>A0ABW2UAQ6</accession>
<dbReference type="InterPro" id="IPR059000">
    <property type="entry name" value="ATPase_P-type_domA"/>
</dbReference>
<protein>
    <recommendedName>
        <fullName evidence="2">P-type ATPase A domain-containing protein</fullName>
    </recommendedName>
</protein>
<proteinExistence type="predicted"/>
<organism evidence="3 4">
    <name type="scientific">Hymenobacter humi</name>
    <dbReference type="NCBI Taxonomy" id="1411620"/>
    <lineage>
        <taxon>Bacteria</taxon>
        <taxon>Pseudomonadati</taxon>
        <taxon>Bacteroidota</taxon>
        <taxon>Cytophagia</taxon>
        <taxon>Cytophagales</taxon>
        <taxon>Hymenobacteraceae</taxon>
        <taxon>Hymenobacter</taxon>
    </lineage>
</organism>
<dbReference type="EMBL" id="JBHTEK010000003">
    <property type="protein sequence ID" value="MFC7670618.1"/>
    <property type="molecule type" value="Genomic_DNA"/>
</dbReference>
<dbReference type="RefSeq" id="WP_380206329.1">
    <property type="nucleotide sequence ID" value="NZ_JBHTEK010000003.1"/>
</dbReference>
<dbReference type="PANTHER" id="PTHR42861">
    <property type="entry name" value="CALCIUM-TRANSPORTING ATPASE"/>
    <property type="match status" value="1"/>
</dbReference>
<feature type="domain" description="P-type ATPase A" evidence="2">
    <location>
        <begin position="32"/>
        <end position="92"/>
    </location>
</feature>
<name>A0ABW2UAQ6_9BACT</name>
<feature type="region of interest" description="Disordered" evidence="1">
    <location>
        <begin position="85"/>
        <end position="114"/>
    </location>
</feature>
<dbReference type="Proteomes" id="UP001596513">
    <property type="component" value="Unassembled WGS sequence"/>
</dbReference>
<dbReference type="Pfam" id="PF00122">
    <property type="entry name" value="E1-E2_ATPase"/>
    <property type="match status" value="1"/>
</dbReference>
<gene>
    <name evidence="3" type="ORF">ACFQT0_26980</name>
</gene>
<dbReference type="InterPro" id="IPR008250">
    <property type="entry name" value="ATPase_P-typ_transduc_dom_A_sf"/>
</dbReference>
<dbReference type="Gene3D" id="2.70.150.10">
    <property type="entry name" value="Calcium-transporting ATPase, cytoplasmic transduction domain A"/>
    <property type="match status" value="1"/>
</dbReference>
<sequence>MVIFVNAAIGYYMEVQAQVSMEALQQLALVLARVVRDGLLTSISAEAVVPGDVLFLEAGDLVPADATLLDTAQLLVNESALTGESLPAEKQPAPLPRGCRWPSKPTPCLRAPAS</sequence>
<evidence type="ECO:0000259" key="2">
    <source>
        <dbReference type="Pfam" id="PF00122"/>
    </source>
</evidence>
<evidence type="ECO:0000256" key="1">
    <source>
        <dbReference type="SAM" id="MobiDB-lite"/>
    </source>
</evidence>